<dbReference type="Pfam" id="PF00990">
    <property type="entry name" value="GGDEF"/>
    <property type="match status" value="1"/>
</dbReference>
<dbReference type="Proteomes" id="UP000182624">
    <property type="component" value="Unassembled WGS sequence"/>
</dbReference>
<evidence type="ECO:0000313" key="4">
    <source>
        <dbReference type="EMBL" id="SFP92481.1"/>
    </source>
</evidence>
<dbReference type="SUPFAM" id="SSF141868">
    <property type="entry name" value="EAL domain-like"/>
    <property type="match status" value="1"/>
</dbReference>
<dbReference type="PROSITE" id="PS50883">
    <property type="entry name" value="EAL"/>
    <property type="match status" value="1"/>
</dbReference>
<keyword evidence="1" id="KW-0472">Membrane</keyword>
<dbReference type="Gene3D" id="3.20.20.450">
    <property type="entry name" value="EAL domain"/>
    <property type="match status" value="1"/>
</dbReference>
<dbReference type="InterPro" id="IPR043128">
    <property type="entry name" value="Rev_trsase/Diguanyl_cyclase"/>
</dbReference>
<feature type="transmembrane region" description="Helical" evidence="1">
    <location>
        <begin position="6"/>
        <end position="28"/>
    </location>
</feature>
<evidence type="ECO:0000259" key="2">
    <source>
        <dbReference type="PROSITE" id="PS50883"/>
    </source>
</evidence>
<dbReference type="PROSITE" id="PS50887">
    <property type="entry name" value="GGDEF"/>
    <property type="match status" value="1"/>
</dbReference>
<dbReference type="Pfam" id="PF00563">
    <property type="entry name" value="EAL"/>
    <property type="match status" value="1"/>
</dbReference>
<dbReference type="PANTHER" id="PTHR33121:SF71">
    <property type="entry name" value="OXYGEN SENSOR PROTEIN DOSP"/>
    <property type="match status" value="1"/>
</dbReference>
<dbReference type="InterPro" id="IPR035919">
    <property type="entry name" value="EAL_sf"/>
</dbReference>
<dbReference type="InterPro" id="IPR001633">
    <property type="entry name" value="EAL_dom"/>
</dbReference>
<dbReference type="CDD" id="cd01948">
    <property type="entry name" value="EAL"/>
    <property type="match status" value="1"/>
</dbReference>
<keyword evidence="5" id="KW-1185">Reference proteome</keyword>
<dbReference type="EMBL" id="FOXO01000012">
    <property type="protein sequence ID" value="SFP92481.1"/>
    <property type="molecule type" value="Genomic_DNA"/>
</dbReference>
<proteinExistence type="predicted"/>
<dbReference type="OrthoDB" id="9762141at2"/>
<dbReference type="SMART" id="SM00052">
    <property type="entry name" value="EAL"/>
    <property type="match status" value="1"/>
</dbReference>
<sequence length="651" mass="74342">MIEMNLLGAASFRIAAAIISITCIFYTTVLKTKKSIRRRLFLILIYIVFTDSIVGLICAGVAEIPDIPYKVKYDICFFLNSFYYFIHFGTVVIFLYYMSFVCDVLFRFGKVRKRIILLPLAIIDIAILTNPLTHIMFSLDENANFKNEAGGYVAYFISFLYFINCVVMLFKYWKAVNYTKIAALAYFLVLTFIGMVVQLVFPLISCEILCEAIGLMGLMVMVEKEDERLDSTTKAYNRIALLQDLGNIIGMKRSFKIICIRVDNADNYRRIMGVDSFDRILSEIVSIIHGINTYLNVYRNGDANFFIIIPDADDKKVNDMAETLGGRFEEGFFTDKGETKVNATILVAGYPDEFKYADDIVLLSEAPLDADDYGKIIKGRNLEFLLRTIEVEKAISQGISENKFHVYYQPIYGKKCGCIKAAQALLKLEDDELGEVNFREFMPIAERTGFAEELEIRMIESIMQFLGNDVNKGYMNIDFVLIHIMAAKVLNKKLVTTVQELLVKYNVDPKLIAFDISDTMAEMSEDNLRYVVNEFYDTGIRLFLGNYGKDSSRITLDAMEKFDGVIMSAWRFLDPDMVKQGDIIMRARTDMLTQLGKKILIGGVDNKIYFEKILEVGGDYMSGNYMSAPLSKNEIQVRFWDYDRVVLGCET</sequence>
<dbReference type="PANTHER" id="PTHR33121">
    <property type="entry name" value="CYCLIC DI-GMP PHOSPHODIESTERASE PDEF"/>
    <property type="match status" value="1"/>
</dbReference>
<dbReference type="Gene3D" id="3.30.70.270">
    <property type="match status" value="1"/>
</dbReference>
<protein>
    <submittedName>
        <fullName evidence="4">EAL domain, c-di-GMP-specific phosphodiesterase class I (Or its enzymatically inactive variant)</fullName>
    </submittedName>
</protein>
<feature type="domain" description="GGDEF" evidence="3">
    <location>
        <begin position="253"/>
        <end position="388"/>
    </location>
</feature>
<gene>
    <name evidence="4" type="ORF">SAMN04487928_11225</name>
</gene>
<feature type="transmembrane region" description="Helical" evidence="1">
    <location>
        <begin position="40"/>
        <end position="62"/>
    </location>
</feature>
<feature type="domain" description="EAL" evidence="2">
    <location>
        <begin position="388"/>
        <end position="643"/>
    </location>
</feature>
<organism evidence="4 5">
    <name type="scientific">Butyrivibrio proteoclasticus</name>
    <dbReference type="NCBI Taxonomy" id="43305"/>
    <lineage>
        <taxon>Bacteria</taxon>
        <taxon>Bacillati</taxon>
        <taxon>Bacillota</taxon>
        <taxon>Clostridia</taxon>
        <taxon>Lachnospirales</taxon>
        <taxon>Lachnospiraceae</taxon>
        <taxon>Butyrivibrio</taxon>
    </lineage>
</organism>
<keyword evidence="1" id="KW-0812">Transmembrane</keyword>
<dbReference type="RefSeq" id="WP_074887548.1">
    <property type="nucleotide sequence ID" value="NZ_FOXO01000012.1"/>
</dbReference>
<reference evidence="5" key="1">
    <citation type="submission" date="2016-10" db="EMBL/GenBank/DDBJ databases">
        <authorList>
            <person name="Varghese N."/>
            <person name="Submissions S."/>
        </authorList>
    </citation>
    <scope>NUCLEOTIDE SEQUENCE [LARGE SCALE GENOMIC DNA]</scope>
    <source>
        <strain evidence="5">P18</strain>
    </source>
</reference>
<dbReference type="InterPro" id="IPR050706">
    <property type="entry name" value="Cyclic-di-GMP_PDE-like"/>
</dbReference>
<feature type="transmembrane region" description="Helical" evidence="1">
    <location>
        <begin position="82"/>
        <end position="106"/>
    </location>
</feature>
<dbReference type="GO" id="GO:0071111">
    <property type="term" value="F:cyclic-guanylate-specific phosphodiesterase activity"/>
    <property type="evidence" value="ECO:0007669"/>
    <property type="project" value="InterPro"/>
</dbReference>
<dbReference type="InterPro" id="IPR029787">
    <property type="entry name" value="Nucleotide_cyclase"/>
</dbReference>
<dbReference type="AlphaFoldDB" id="A0A1I5UB11"/>
<evidence type="ECO:0000256" key="1">
    <source>
        <dbReference type="SAM" id="Phobius"/>
    </source>
</evidence>
<dbReference type="InterPro" id="IPR000160">
    <property type="entry name" value="GGDEF_dom"/>
</dbReference>
<evidence type="ECO:0000313" key="5">
    <source>
        <dbReference type="Proteomes" id="UP000182624"/>
    </source>
</evidence>
<evidence type="ECO:0000259" key="3">
    <source>
        <dbReference type="PROSITE" id="PS50887"/>
    </source>
</evidence>
<name>A0A1I5UB11_9FIRM</name>
<accession>A0A1I5UB11</accession>
<feature type="transmembrane region" description="Helical" evidence="1">
    <location>
        <begin position="115"/>
        <end position="137"/>
    </location>
</feature>
<feature type="transmembrane region" description="Helical" evidence="1">
    <location>
        <begin position="182"/>
        <end position="204"/>
    </location>
</feature>
<dbReference type="SUPFAM" id="SSF55073">
    <property type="entry name" value="Nucleotide cyclase"/>
    <property type="match status" value="1"/>
</dbReference>
<keyword evidence="1" id="KW-1133">Transmembrane helix</keyword>
<feature type="transmembrane region" description="Helical" evidence="1">
    <location>
        <begin position="149"/>
        <end position="170"/>
    </location>
</feature>